<evidence type="ECO:0000259" key="4">
    <source>
        <dbReference type="PROSITE" id="PS51724"/>
    </source>
</evidence>
<proteinExistence type="predicted"/>
<feature type="compositionally biased region" description="Low complexity" evidence="2">
    <location>
        <begin position="367"/>
        <end position="377"/>
    </location>
</feature>
<gene>
    <name evidence="5" type="ORF">ACFFF7_03100</name>
</gene>
<organism evidence="5 6">
    <name type="scientific">Novosphingobium aquiterrae</name>
    <dbReference type="NCBI Taxonomy" id="624388"/>
    <lineage>
        <taxon>Bacteria</taxon>
        <taxon>Pseudomonadati</taxon>
        <taxon>Pseudomonadota</taxon>
        <taxon>Alphaproteobacteria</taxon>
        <taxon>Sphingomonadales</taxon>
        <taxon>Sphingomonadaceae</taxon>
        <taxon>Novosphingobium</taxon>
    </lineage>
</organism>
<dbReference type="InterPro" id="IPR036680">
    <property type="entry name" value="SPOR-like_sf"/>
</dbReference>
<dbReference type="InterPro" id="IPR019734">
    <property type="entry name" value="TPR_rpt"/>
</dbReference>
<dbReference type="Gene3D" id="1.25.40.10">
    <property type="entry name" value="Tetratricopeptide repeat domain"/>
    <property type="match status" value="1"/>
</dbReference>
<dbReference type="Pfam" id="PF14559">
    <property type="entry name" value="TPR_19"/>
    <property type="match status" value="1"/>
</dbReference>
<comment type="caution">
    <text evidence="5">The sequence shown here is derived from an EMBL/GenBank/DDBJ whole genome shotgun (WGS) entry which is preliminary data.</text>
</comment>
<dbReference type="InterPro" id="IPR007730">
    <property type="entry name" value="SPOR-like_dom"/>
</dbReference>
<dbReference type="PROSITE" id="PS51724">
    <property type="entry name" value="SPOR"/>
    <property type="match status" value="1"/>
</dbReference>
<accession>A0ABV6PEZ5</accession>
<dbReference type="RefSeq" id="WP_379479892.1">
    <property type="nucleotide sequence ID" value="NZ_JBHLTL010000001.1"/>
</dbReference>
<evidence type="ECO:0000256" key="3">
    <source>
        <dbReference type="SAM" id="SignalP"/>
    </source>
</evidence>
<sequence length="631" mass="65287">MPPIRFLLISCALASTALAVPLSAQVARPVVQAVPGGGLNAALSRLARNPRDIDALIEAGVASLAAGDGEAAIGFYQKADALSPDTARIKAGLAGAYVLTGDPVSALPLFDAAERLGMIDGARVADRALAFDMVGDAVTAQRYYHEALMAGPNDETSRRLALSQAISGDRRGMEVTLGPLLQRQDKAAWRTRAFALSILGQAAEAESIARSTMPADMAAAMTNYLRYMTKLTPAQQAAAANLGQFPRAAEIGRDDPRFAMLVRSRPVLASATPARAATTRLAQRDEKKDRKDRKAQQADAPIAPIVNRVESTPEPVALTASGELPPVRSATLATAMPQPVKPAVNTAPPALAPTLPSPAPSVMSRSPVPASTATAPALPVPAPVKPQPGFATLDNPALRFDLKPSTPALASAAPASVAPAPKPVAVAAPPVPASRPAAAKPVPAVKARSLAEVFADLSPPSREAEPKAGAVDLRKIKVAATPAKLTAAEAKAAKAGDASCDVPDPKAAKTAKGAKGKPAIKALPAQCKDTKDEKAKGPNSPSRIWVQVATGRDRKALAFDWRRLAKDEAALFKGRKPFISAWGQTNRLLTGPFDTAAQANTFVSQLKKAGVDGAFPWNSPAGQVVDALPGS</sequence>
<feature type="compositionally biased region" description="Low complexity" evidence="2">
    <location>
        <begin position="271"/>
        <end position="281"/>
    </location>
</feature>
<dbReference type="EMBL" id="JBHLTL010000001">
    <property type="protein sequence ID" value="MFC0588391.1"/>
    <property type="molecule type" value="Genomic_DNA"/>
</dbReference>
<feature type="region of interest" description="Disordered" evidence="2">
    <location>
        <begin position="271"/>
        <end position="309"/>
    </location>
</feature>
<reference evidence="5 6" key="1">
    <citation type="submission" date="2024-09" db="EMBL/GenBank/DDBJ databases">
        <authorList>
            <person name="Sun Q."/>
            <person name="Mori K."/>
        </authorList>
    </citation>
    <scope>NUCLEOTIDE SEQUENCE [LARGE SCALE GENOMIC DNA]</scope>
    <source>
        <strain evidence="5 6">NCAIM B.02537</strain>
    </source>
</reference>
<dbReference type="InterPro" id="IPR011990">
    <property type="entry name" value="TPR-like_helical_dom_sf"/>
</dbReference>
<feature type="chain" id="PRO_5045494793" evidence="3">
    <location>
        <begin position="20"/>
        <end position="631"/>
    </location>
</feature>
<keyword evidence="6" id="KW-1185">Reference proteome</keyword>
<feature type="compositionally biased region" description="Basic and acidic residues" evidence="2">
    <location>
        <begin position="282"/>
        <end position="296"/>
    </location>
</feature>
<dbReference type="Gene3D" id="3.30.70.1070">
    <property type="entry name" value="Sporulation related repeat"/>
    <property type="match status" value="1"/>
</dbReference>
<feature type="repeat" description="TPR" evidence="1">
    <location>
        <begin position="53"/>
        <end position="86"/>
    </location>
</feature>
<dbReference type="SUPFAM" id="SSF48452">
    <property type="entry name" value="TPR-like"/>
    <property type="match status" value="1"/>
</dbReference>
<keyword evidence="1" id="KW-0802">TPR repeat</keyword>
<feature type="signal peptide" evidence="3">
    <location>
        <begin position="1"/>
        <end position="19"/>
    </location>
</feature>
<feature type="compositionally biased region" description="Low complexity" evidence="2">
    <location>
        <begin position="342"/>
        <end position="354"/>
    </location>
</feature>
<evidence type="ECO:0000256" key="1">
    <source>
        <dbReference type="PROSITE-ProRule" id="PRU00339"/>
    </source>
</evidence>
<protein>
    <submittedName>
        <fullName evidence="5">SPOR domain-containing protein</fullName>
    </submittedName>
</protein>
<dbReference type="Proteomes" id="UP001589943">
    <property type="component" value="Unassembled WGS sequence"/>
</dbReference>
<name>A0ABV6PEZ5_9SPHN</name>
<evidence type="ECO:0000313" key="5">
    <source>
        <dbReference type="EMBL" id="MFC0588391.1"/>
    </source>
</evidence>
<dbReference type="PROSITE" id="PS50005">
    <property type="entry name" value="TPR"/>
    <property type="match status" value="1"/>
</dbReference>
<dbReference type="SUPFAM" id="SSF110997">
    <property type="entry name" value="Sporulation related repeat"/>
    <property type="match status" value="1"/>
</dbReference>
<feature type="domain" description="SPOR" evidence="4">
    <location>
        <begin position="538"/>
        <end position="619"/>
    </location>
</feature>
<dbReference type="Pfam" id="PF05036">
    <property type="entry name" value="SPOR"/>
    <property type="match status" value="1"/>
</dbReference>
<evidence type="ECO:0000256" key="2">
    <source>
        <dbReference type="SAM" id="MobiDB-lite"/>
    </source>
</evidence>
<feature type="region of interest" description="Disordered" evidence="2">
    <location>
        <begin position="340"/>
        <end position="381"/>
    </location>
</feature>
<evidence type="ECO:0000313" key="6">
    <source>
        <dbReference type="Proteomes" id="UP001589943"/>
    </source>
</evidence>
<keyword evidence="3" id="KW-0732">Signal</keyword>